<keyword evidence="2" id="KW-1185">Reference proteome</keyword>
<evidence type="ECO:0000313" key="2">
    <source>
        <dbReference type="Proteomes" id="UP000830198"/>
    </source>
</evidence>
<evidence type="ECO:0000313" key="1">
    <source>
        <dbReference type="EMBL" id="UPK70255.1"/>
    </source>
</evidence>
<proteinExistence type="predicted"/>
<organism evidence="1 2">
    <name type="scientific">Chitinophaga filiformis</name>
    <name type="common">Myxococcus filiformis</name>
    <name type="synonym">Flexibacter filiformis</name>
    <dbReference type="NCBI Taxonomy" id="104663"/>
    <lineage>
        <taxon>Bacteria</taxon>
        <taxon>Pseudomonadati</taxon>
        <taxon>Bacteroidota</taxon>
        <taxon>Chitinophagia</taxon>
        <taxon>Chitinophagales</taxon>
        <taxon>Chitinophagaceae</taxon>
        <taxon>Chitinophaga</taxon>
    </lineage>
</organism>
<protein>
    <submittedName>
        <fullName evidence="1">Uncharacterized protein</fullName>
    </submittedName>
</protein>
<reference evidence="1 2" key="1">
    <citation type="submission" date="2022-04" db="EMBL/GenBank/DDBJ databases">
        <title>The arsenic-methylating capacity of Chitinophaga filiformis YT5 during chitin decomposition.</title>
        <authorList>
            <person name="Chen G."/>
            <person name="Liang Y."/>
        </authorList>
    </citation>
    <scope>NUCLEOTIDE SEQUENCE [LARGE SCALE GENOMIC DNA]</scope>
    <source>
        <strain evidence="1 2">YT5</strain>
    </source>
</reference>
<accession>A0ABY4I319</accession>
<sequence>MLRPIFNTIINYKQGEPFAPAMQRPSFLSMIKSILDLLAMPNYSTCKYAMAIKPIIA</sequence>
<name>A0ABY4I319_CHIFI</name>
<dbReference type="RefSeq" id="WP_247812489.1">
    <property type="nucleotide sequence ID" value="NZ_CP095855.1"/>
</dbReference>
<dbReference type="Proteomes" id="UP000830198">
    <property type="component" value="Chromosome"/>
</dbReference>
<dbReference type="EMBL" id="CP095855">
    <property type="protein sequence ID" value="UPK70255.1"/>
    <property type="molecule type" value="Genomic_DNA"/>
</dbReference>
<gene>
    <name evidence="1" type="ORF">MYF79_02980</name>
</gene>